<dbReference type="InterPro" id="IPR003439">
    <property type="entry name" value="ABC_transporter-like_ATP-bd"/>
</dbReference>
<dbReference type="GO" id="GO:0005524">
    <property type="term" value="F:ATP binding"/>
    <property type="evidence" value="ECO:0007669"/>
    <property type="project" value="UniProtKB-KW"/>
</dbReference>
<evidence type="ECO:0000256" key="2">
    <source>
        <dbReference type="ARBA" id="ARBA00005417"/>
    </source>
</evidence>
<proteinExistence type="inferred from homology"/>
<evidence type="ECO:0000313" key="11">
    <source>
        <dbReference type="Proteomes" id="UP001059617"/>
    </source>
</evidence>
<name>A0ABY5W764_9ACTN</name>
<keyword evidence="3" id="KW-0813">Transport</keyword>
<evidence type="ECO:0000256" key="8">
    <source>
        <dbReference type="ARBA" id="ARBA00023136"/>
    </source>
</evidence>
<comment type="similarity">
    <text evidence="2">Belongs to the ABC transporter superfamily.</text>
</comment>
<dbReference type="Pfam" id="PF00005">
    <property type="entry name" value="ABC_tran"/>
    <property type="match status" value="1"/>
</dbReference>
<dbReference type="InterPro" id="IPR050086">
    <property type="entry name" value="MetN_ABC_transporter-like"/>
</dbReference>
<evidence type="ECO:0000256" key="7">
    <source>
        <dbReference type="ARBA" id="ARBA00022970"/>
    </source>
</evidence>
<keyword evidence="5" id="KW-0547">Nucleotide-binding</keyword>
<evidence type="ECO:0000256" key="3">
    <source>
        <dbReference type="ARBA" id="ARBA00022448"/>
    </source>
</evidence>
<dbReference type="InterPro" id="IPR003593">
    <property type="entry name" value="AAA+_ATPase"/>
</dbReference>
<evidence type="ECO:0000256" key="6">
    <source>
        <dbReference type="ARBA" id="ARBA00022840"/>
    </source>
</evidence>
<dbReference type="Gene3D" id="3.40.50.300">
    <property type="entry name" value="P-loop containing nucleotide triphosphate hydrolases"/>
    <property type="match status" value="1"/>
</dbReference>
<sequence>MEQSQAVITLEGVRKCYGSFVALNDVSLSVGTGETVCIIGPSGSGKSTLLRCCNLLEVPDAGALHVGGARYFPLAPGGRARAASLRGLRTRTAMVFQSFELFPHLSAIDNVALAPIQVRGVTRAAANETARALLERVGLRNFTEARPATLSGGQAQRVSIARALAMEPEVLLFDEPTSALDPEMVGEVLEIMRELARSGATMLVVTHEMRFAREVATRVVVMDHGEIVETGTPTEIFEHPQQERTQRFLQALSRSGYAL</sequence>
<keyword evidence="6 10" id="KW-0067">ATP-binding</keyword>
<keyword evidence="7" id="KW-0029">Amino-acid transport</keyword>
<evidence type="ECO:0000256" key="5">
    <source>
        <dbReference type="ARBA" id="ARBA00022741"/>
    </source>
</evidence>
<evidence type="ECO:0000313" key="10">
    <source>
        <dbReference type="EMBL" id="UWP85284.1"/>
    </source>
</evidence>
<dbReference type="SUPFAM" id="SSF52540">
    <property type="entry name" value="P-loop containing nucleoside triphosphate hydrolases"/>
    <property type="match status" value="1"/>
</dbReference>
<dbReference type="PROSITE" id="PS50893">
    <property type="entry name" value="ABC_TRANSPORTER_2"/>
    <property type="match status" value="1"/>
</dbReference>
<evidence type="ECO:0000256" key="4">
    <source>
        <dbReference type="ARBA" id="ARBA00022475"/>
    </source>
</evidence>
<accession>A0ABY5W764</accession>
<dbReference type="PIRSF" id="PIRSF039085">
    <property type="entry name" value="ABC_ATPase_HisP"/>
    <property type="match status" value="1"/>
</dbReference>
<keyword evidence="4" id="KW-1003">Cell membrane</keyword>
<reference evidence="10" key="1">
    <citation type="submission" date="2021-04" db="EMBL/GenBank/DDBJ databases">
        <authorList>
            <person name="Hartkoorn R.C."/>
            <person name="Beaudoing E."/>
            <person name="Hot D."/>
        </authorList>
    </citation>
    <scope>NUCLEOTIDE SEQUENCE</scope>
    <source>
        <strain evidence="10">NRRL B-16292</strain>
    </source>
</reference>
<reference evidence="10" key="2">
    <citation type="submission" date="2022-09" db="EMBL/GenBank/DDBJ databases">
        <title>Biosynthetic gene clusters of Dactylosporangioum fulvum.</title>
        <authorList>
            <person name="Caradec T."/>
        </authorList>
    </citation>
    <scope>NUCLEOTIDE SEQUENCE</scope>
    <source>
        <strain evidence="10">NRRL B-16292</strain>
    </source>
</reference>
<gene>
    <name evidence="10" type="ORF">Dfulv_14045</name>
</gene>
<dbReference type="PANTHER" id="PTHR43166:SF9">
    <property type="entry name" value="GLUTAMATE_ASPARTATE IMPORT ATP-BINDING PROTEIN GLTL"/>
    <property type="match status" value="1"/>
</dbReference>
<organism evidence="10 11">
    <name type="scientific">Dactylosporangium fulvum</name>
    <dbReference type="NCBI Taxonomy" id="53359"/>
    <lineage>
        <taxon>Bacteria</taxon>
        <taxon>Bacillati</taxon>
        <taxon>Actinomycetota</taxon>
        <taxon>Actinomycetes</taxon>
        <taxon>Micromonosporales</taxon>
        <taxon>Micromonosporaceae</taxon>
        <taxon>Dactylosporangium</taxon>
    </lineage>
</organism>
<feature type="domain" description="ABC transporter" evidence="9">
    <location>
        <begin position="8"/>
        <end position="249"/>
    </location>
</feature>
<dbReference type="PANTHER" id="PTHR43166">
    <property type="entry name" value="AMINO ACID IMPORT ATP-BINDING PROTEIN"/>
    <property type="match status" value="1"/>
</dbReference>
<dbReference type="RefSeq" id="WP_259863374.1">
    <property type="nucleotide sequence ID" value="NZ_BAAAST010000006.1"/>
</dbReference>
<dbReference type="CDD" id="cd03262">
    <property type="entry name" value="ABC_HisP_GlnQ"/>
    <property type="match status" value="1"/>
</dbReference>
<dbReference type="InterPro" id="IPR017871">
    <property type="entry name" value="ABC_transporter-like_CS"/>
</dbReference>
<keyword evidence="8" id="KW-0472">Membrane</keyword>
<keyword evidence="11" id="KW-1185">Reference proteome</keyword>
<protein>
    <submittedName>
        <fullName evidence="10">Amino acid ABC transporter ATP-binding protein</fullName>
    </submittedName>
</protein>
<dbReference type="EMBL" id="CP073720">
    <property type="protein sequence ID" value="UWP85284.1"/>
    <property type="molecule type" value="Genomic_DNA"/>
</dbReference>
<evidence type="ECO:0000259" key="9">
    <source>
        <dbReference type="PROSITE" id="PS50893"/>
    </source>
</evidence>
<dbReference type="Proteomes" id="UP001059617">
    <property type="component" value="Chromosome"/>
</dbReference>
<dbReference type="InterPro" id="IPR030679">
    <property type="entry name" value="ABC_ATPase_HisP-typ"/>
</dbReference>
<comment type="subcellular location">
    <subcellularLocation>
        <location evidence="1">Cell membrane</location>
        <topology evidence="1">Peripheral membrane protein</topology>
    </subcellularLocation>
</comment>
<dbReference type="PROSITE" id="PS00211">
    <property type="entry name" value="ABC_TRANSPORTER_1"/>
    <property type="match status" value="1"/>
</dbReference>
<dbReference type="InterPro" id="IPR027417">
    <property type="entry name" value="P-loop_NTPase"/>
</dbReference>
<evidence type="ECO:0000256" key="1">
    <source>
        <dbReference type="ARBA" id="ARBA00004202"/>
    </source>
</evidence>
<dbReference type="SMART" id="SM00382">
    <property type="entry name" value="AAA"/>
    <property type="match status" value="1"/>
</dbReference>